<reference evidence="1 2" key="1">
    <citation type="submission" date="2018-11" db="EMBL/GenBank/DDBJ databases">
        <authorList>
            <consortium name="Pathogen Informatics"/>
        </authorList>
    </citation>
    <scope>NUCLEOTIDE SEQUENCE [LARGE SCALE GENOMIC DNA]</scope>
</reference>
<sequence>MAKAFDSDQGDREFEARMGHHLGLGRNSRSPCAERNTFTDFLQAAVRWLGCDPS</sequence>
<evidence type="ECO:0000313" key="2">
    <source>
        <dbReference type="Proteomes" id="UP000281553"/>
    </source>
</evidence>
<organism evidence="1 2">
    <name type="scientific">Dibothriocephalus latus</name>
    <name type="common">Fish tapeworm</name>
    <name type="synonym">Diphyllobothrium latum</name>
    <dbReference type="NCBI Taxonomy" id="60516"/>
    <lineage>
        <taxon>Eukaryota</taxon>
        <taxon>Metazoa</taxon>
        <taxon>Spiralia</taxon>
        <taxon>Lophotrochozoa</taxon>
        <taxon>Platyhelminthes</taxon>
        <taxon>Cestoda</taxon>
        <taxon>Eucestoda</taxon>
        <taxon>Diphyllobothriidea</taxon>
        <taxon>Diphyllobothriidae</taxon>
        <taxon>Dibothriocephalus</taxon>
    </lineage>
</organism>
<feature type="non-terminal residue" evidence="1">
    <location>
        <position position="54"/>
    </location>
</feature>
<name>A0A3P6RYX9_DIBLA</name>
<dbReference type="EMBL" id="UYRU01012745">
    <property type="protein sequence ID" value="VDK48391.1"/>
    <property type="molecule type" value="Genomic_DNA"/>
</dbReference>
<proteinExistence type="predicted"/>
<keyword evidence="2" id="KW-1185">Reference proteome</keyword>
<evidence type="ECO:0000313" key="1">
    <source>
        <dbReference type="EMBL" id="VDK48391.1"/>
    </source>
</evidence>
<accession>A0A3P6RYX9</accession>
<gene>
    <name evidence="1" type="ORF">DILT_LOCUS1653</name>
</gene>
<dbReference type="AlphaFoldDB" id="A0A3P6RYX9"/>
<dbReference type="Proteomes" id="UP000281553">
    <property type="component" value="Unassembled WGS sequence"/>
</dbReference>
<protein>
    <submittedName>
        <fullName evidence="1">Uncharacterized protein</fullName>
    </submittedName>
</protein>